<proteinExistence type="predicted"/>
<evidence type="ECO:0008006" key="3">
    <source>
        <dbReference type="Google" id="ProtNLM"/>
    </source>
</evidence>
<name>A0ABT0HE29_9BACT</name>
<evidence type="ECO:0000313" key="2">
    <source>
        <dbReference type="Proteomes" id="UP001202180"/>
    </source>
</evidence>
<gene>
    <name evidence="1" type="ORF">M0L20_01040</name>
</gene>
<keyword evidence="2" id="KW-1185">Reference proteome</keyword>
<dbReference type="RefSeq" id="WP_248475250.1">
    <property type="nucleotide sequence ID" value="NZ_JALPRF010000001.1"/>
</dbReference>
<evidence type="ECO:0000313" key="1">
    <source>
        <dbReference type="EMBL" id="MCK8490413.1"/>
    </source>
</evidence>
<comment type="caution">
    <text evidence="1">The sequence shown here is derived from an EMBL/GenBank/DDBJ whole genome shotgun (WGS) entry which is preliminary data.</text>
</comment>
<accession>A0ABT0HE29</accession>
<sequence length="151" mass="17181">MKKLLLLSLIGLNACQEPVCKKGIDQTTGLAIRVLDRQYFAYDQKQGEDLTRNGLMISSRDQYENVFSQCCGNRLENVDFTQYDLLGLTTVNRGSNSHYIRDVKRDDTNKKITYTVSEAYCTRSSPIEGHSNFVVVPKIPAGYQVDYVRNQ</sequence>
<dbReference type="Proteomes" id="UP001202180">
    <property type="component" value="Unassembled WGS sequence"/>
</dbReference>
<protein>
    <recommendedName>
        <fullName evidence="3">Lipoprotein</fullName>
    </recommendedName>
</protein>
<reference evidence="1 2" key="1">
    <citation type="submission" date="2022-04" db="EMBL/GenBank/DDBJ databases">
        <title>Spirosoma sp. strain RP8 genome sequencing and assembly.</title>
        <authorList>
            <person name="Jung Y."/>
        </authorList>
    </citation>
    <scope>NUCLEOTIDE SEQUENCE [LARGE SCALE GENOMIC DNA]</scope>
    <source>
        <strain evidence="1 2">RP8</strain>
    </source>
</reference>
<dbReference type="EMBL" id="JALPRF010000001">
    <property type="protein sequence ID" value="MCK8490413.1"/>
    <property type="molecule type" value="Genomic_DNA"/>
</dbReference>
<organism evidence="1 2">
    <name type="scientific">Spirosoma liriopis</name>
    <dbReference type="NCBI Taxonomy" id="2937440"/>
    <lineage>
        <taxon>Bacteria</taxon>
        <taxon>Pseudomonadati</taxon>
        <taxon>Bacteroidota</taxon>
        <taxon>Cytophagia</taxon>
        <taxon>Cytophagales</taxon>
        <taxon>Cytophagaceae</taxon>
        <taxon>Spirosoma</taxon>
    </lineage>
</organism>